<evidence type="ECO:0000256" key="1">
    <source>
        <dbReference type="SAM" id="MobiDB-lite"/>
    </source>
</evidence>
<gene>
    <name evidence="2" type="ORF">S2091_4217</name>
</gene>
<proteinExistence type="predicted"/>
<comment type="caution">
    <text evidence="2">The sequence shown here is derived from an EMBL/GenBank/DDBJ whole genome shotgun (WGS) entry which is preliminary data.</text>
</comment>
<reference evidence="2 3" key="1">
    <citation type="submission" date="2018-02" db="EMBL/GenBank/DDBJ databases">
        <title>Solimicrobium silvestre gen. nov., sp. nov., isolated from alpine forest soil.</title>
        <authorList>
            <person name="Margesin R."/>
            <person name="Albuquerque L."/>
            <person name="Zhang D.-C."/>
            <person name="Froufe H.J.C."/>
            <person name="Severino R."/>
            <person name="Roxo I."/>
            <person name="Egas C."/>
            <person name="Da Costa M.S."/>
        </authorList>
    </citation>
    <scope>NUCLEOTIDE SEQUENCE [LARGE SCALE GENOMIC DNA]</scope>
    <source>
        <strain evidence="2 3">S20-91</strain>
    </source>
</reference>
<feature type="region of interest" description="Disordered" evidence="1">
    <location>
        <begin position="111"/>
        <end position="134"/>
    </location>
</feature>
<accession>A0A2S9GTH9</accession>
<evidence type="ECO:0000313" key="2">
    <source>
        <dbReference type="EMBL" id="PRC91029.1"/>
    </source>
</evidence>
<dbReference type="Pfam" id="PF13384">
    <property type="entry name" value="HTH_23"/>
    <property type="match status" value="1"/>
</dbReference>
<feature type="compositionally biased region" description="Low complexity" evidence="1">
    <location>
        <begin position="115"/>
        <end position="126"/>
    </location>
</feature>
<dbReference type="AlphaFoldDB" id="A0A2S9GTH9"/>
<dbReference type="OrthoDB" id="8719744at2"/>
<dbReference type="RefSeq" id="WP_133166952.1">
    <property type="nucleotide sequence ID" value="NZ_PUGF01000030.1"/>
</dbReference>
<name>A0A2S9GTH9_9BURK</name>
<dbReference type="EMBL" id="PUGF01000030">
    <property type="protein sequence ID" value="PRC91029.1"/>
    <property type="molecule type" value="Genomic_DNA"/>
</dbReference>
<organism evidence="2 3">
    <name type="scientific">Solimicrobium silvestre</name>
    <dbReference type="NCBI Taxonomy" id="2099400"/>
    <lineage>
        <taxon>Bacteria</taxon>
        <taxon>Pseudomonadati</taxon>
        <taxon>Pseudomonadota</taxon>
        <taxon>Betaproteobacteria</taxon>
        <taxon>Burkholderiales</taxon>
        <taxon>Oxalobacteraceae</taxon>
        <taxon>Solimicrobium</taxon>
    </lineage>
</organism>
<sequence>MRFPNLRYGNNFELQYYCQGKSIKVIAKRLRRTERTISDWLNCKKKMPWWVCEVLRLQDKEHEEMMRQMFWATHKTRAKLGVVSTDAKIIPFIKKEKKELTEEEKLFTLNREPLSAPAPGGQAAASHIPKAKVL</sequence>
<evidence type="ECO:0000313" key="3">
    <source>
        <dbReference type="Proteomes" id="UP000237839"/>
    </source>
</evidence>
<protein>
    <submittedName>
        <fullName evidence="2">Uncharacterized protein</fullName>
    </submittedName>
</protein>
<keyword evidence="3" id="KW-1185">Reference proteome</keyword>
<dbReference type="Proteomes" id="UP000237839">
    <property type="component" value="Unassembled WGS sequence"/>
</dbReference>